<accession>A0A0E9TL82</accession>
<proteinExistence type="predicted"/>
<organism evidence="1">
    <name type="scientific">Anguilla anguilla</name>
    <name type="common">European freshwater eel</name>
    <name type="synonym">Muraena anguilla</name>
    <dbReference type="NCBI Taxonomy" id="7936"/>
    <lineage>
        <taxon>Eukaryota</taxon>
        <taxon>Metazoa</taxon>
        <taxon>Chordata</taxon>
        <taxon>Craniata</taxon>
        <taxon>Vertebrata</taxon>
        <taxon>Euteleostomi</taxon>
        <taxon>Actinopterygii</taxon>
        <taxon>Neopterygii</taxon>
        <taxon>Teleostei</taxon>
        <taxon>Anguilliformes</taxon>
        <taxon>Anguillidae</taxon>
        <taxon>Anguilla</taxon>
    </lineage>
</organism>
<sequence>MSSDRLKKTAVCLGLSPNHGCISADVTNCTAEVILS</sequence>
<reference evidence="1" key="2">
    <citation type="journal article" date="2015" name="Fish Shellfish Immunol.">
        <title>Early steps in the European eel (Anguilla anguilla)-Vibrio vulnificus interaction in the gills: Role of the RtxA13 toxin.</title>
        <authorList>
            <person name="Callol A."/>
            <person name="Pajuelo D."/>
            <person name="Ebbesson L."/>
            <person name="Teles M."/>
            <person name="MacKenzie S."/>
            <person name="Amaro C."/>
        </authorList>
    </citation>
    <scope>NUCLEOTIDE SEQUENCE</scope>
</reference>
<protein>
    <submittedName>
        <fullName evidence="1">Uncharacterized protein</fullName>
    </submittedName>
</protein>
<dbReference type="AlphaFoldDB" id="A0A0E9TL82"/>
<reference evidence="1" key="1">
    <citation type="submission" date="2014-11" db="EMBL/GenBank/DDBJ databases">
        <authorList>
            <person name="Amaro Gonzalez C."/>
        </authorList>
    </citation>
    <scope>NUCLEOTIDE SEQUENCE</scope>
</reference>
<name>A0A0E9TL82_ANGAN</name>
<dbReference type="EMBL" id="GBXM01054952">
    <property type="protein sequence ID" value="JAH53625.1"/>
    <property type="molecule type" value="Transcribed_RNA"/>
</dbReference>
<evidence type="ECO:0000313" key="1">
    <source>
        <dbReference type="EMBL" id="JAH53625.1"/>
    </source>
</evidence>